<dbReference type="InterPro" id="IPR052173">
    <property type="entry name" value="Beta-lactam_resp_regulator"/>
</dbReference>
<dbReference type="PANTHER" id="PTHR34978">
    <property type="entry name" value="POSSIBLE SENSOR-TRANSDUCER PROTEIN BLAR"/>
    <property type="match status" value="1"/>
</dbReference>
<protein>
    <submittedName>
        <fullName evidence="3">Biopolymer transporter ExbD</fullName>
    </submittedName>
</protein>
<dbReference type="EMBL" id="JACVXB010000001">
    <property type="protein sequence ID" value="MBD0830868.1"/>
    <property type="molecule type" value="Genomic_DNA"/>
</dbReference>
<accession>A0A8J6Q5M8</accession>
<feature type="transmembrane region" description="Helical" evidence="1">
    <location>
        <begin position="266"/>
        <end position="285"/>
    </location>
</feature>
<dbReference type="AlphaFoldDB" id="A0A8J6Q5M8"/>
<evidence type="ECO:0000259" key="2">
    <source>
        <dbReference type="Pfam" id="PF05569"/>
    </source>
</evidence>
<comment type="caution">
    <text evidence="3">The sequence shown here is derived from an EMBL/GenBank/DDBJ whole genome shotgun (WGS) entry which is preliminary data.</text>
</comment>
<keyword evidence="4" id="KW-1185">Reference proteome</keyword>
<dbReference type="RefSeq" id="WP_188228653.1">
    <property type="nucleotide sequence ID" value="NZ_JACVXB010000001.1"/>
</dbReference>
<keyword evidence="1" id="KW-0472">Membrane</keyword>
<name>A0A8J6Q5M8_9FLAO</name>
<reference evidence="3 4" key="1">
    <citation type="submission" date="2020-09" db="EMBL/GenBank/DDBJ databases">
        <title>TT11 complete genome.</title>
        <authorList>
            <person name="Wu Z."/>
        </authorList>
    </citation>
    <scope>NUCLEOTIDE SEQUENCE [LARGE SCALE GENOMIC DNA]</scope>
    <source>
        <strain evidence="3 4">TT11</strain>
    </source>
</reference>
<feature type="transmembrane region" description="Helical" evidence="1">
    <location>
        <begin position="6"/>
        <end position="22"/>
    </location>
</feature>
<keyword evidence="1" id="KW-1133">Transmembrane helix</keyword>
<sequence length="602" mass="69505">MWLLIFKSSVCLTVFLTFYKLFLENTSAHTFKRFYLIVVILLSIGIPFITYTEYIEIPAIEPLESHSNFIYTKAQETSNSTNYTPIILWSVYALGVLIFCLRFLNSLFNLYKKIKTNIKHKDKSFIHVLLNDYTPPHTFFNFIFFNKTKYELNEVPKEVIIHEQTHAKQKHSIDILFIEILQIAFWFNPLVYIIKKAIKLNHEFLADQAVIKHGSSLSTYQNTLLAFSSNASYSTLANAINYSLIKKRFTVMNTKTSKKTIWLKNLLIFPILAILIFSFSSKVIVEKTTNSQFTEQTTDTDKITLHIDRNRIISINDKIVLLENLSSKLETIKKHKSSNPLVYIQAEGTLSNTYLYKLKKEVEKANLFIKEVKANYITLNETDKYGNSFKGIIFTADSLHFTKKKGEIIQGISIPKKTTTKRKAESYYKIKNDEQNSLKQGILNILITEENNILINYFSINPDSLNDILLNLMNALTEEEKEQLIVNLNTFKNTPKETINQVTKTLRDNNIVKINYQLATKQGVSDEELKNYNSLAKKINDNPEGIFKLKDIKKITELYSKMTDEQKIDSQPYPIKSPNTDSKIAKQASKVIGLSLSKEIKQ</sequence>
<dbReference type="Proteomes" id="UP000600588">
    <property type="component" value="Unassembled WGS sequence"/>
</dbReference>
<feature type="transmembrane region" description="Helical" evidence="1">
    <location>
        <begin position="175"/>
        <end position="194"/>
    </location>
</feature>
<feature type="domain" description="Peptidase M56" evidence="2">
    <location>
        <begin position="158"/>
        <end position="250"/>
    </location>
</feature>
<organism evidence="3 4">
    <name type="scientific">Aestuariibaculum sediminum</name>
    <dbReference type="NCBI Taxonomy" id="2770637"/>
    <lineage>
        <taxon>Bacteria</taxon>
        <taxon>Pseudomonadati</taxon>
        <taxon>Bacteroidota</taxon>
        <taxon>Flavobacteriia</taxon>
        <taxon>Flavobacteriales</taxon>
        <taxon>Flavobacteriaceae</taxon>
    </lineage>
</organism>
<feature type="transmembrane region" description="Helical" evidence="1">
    <location>
        <begin position="34"/>
        <end position="52"/>
    </location>
</feature>
<feature type="transmembrane region" description="Helical" evidence="1">
    <location>
        <begin position="86"/>
        <end position="111"/>
    </location>
</feature>
<dbReference type="Pfam" id="PF05569">
    <property type="entry name" value="Peptidase_M56"/>
    <property type="match status" value="1"/>
</dbReference>
<dbReference type="PANTHER" id="PTHR34978:SF3">
    <property type="entry name" value="SLR0241 PROTEIN"/>
    <property type="match status" value="1"/>
</dbReference>
<gene>
    <name evidence="3" type="ORF">ICJ83_01860</name>
</gene>
<evidence type="ECO:0000313" key="3">
    <source>
        <dbReference type="EMBL" id="MBD0830868.1"/>
    </source>
</evidence>
<dbReference type="CDD" id="cd07341">
    <property type="entry name" value="M56_BlaR1_MecR1_like"/>
    <property type="match status" value="1"/>
</dbReference>
<feature type="transmembrane region" description="Helical" evidence="1">
    <location>
        <begin position="224"/>
        <end position="245"/>
    </location>
</feature>
<proteinExistence type="predicted"/>
<evidence type="ECO:0000256" key="1">
    <source>
        <dbReference type="SAM" id="Phobius"/>
    </source>
</evidence>
<keyword evidence="1" id="KW-0812">Transmembrane</keyword>
<dbReference type="InterPro" id="IPR008756">
    <property type="entry name" value="Peptidase_M56"/>
</dbReference>
<evidence type="ECO:0000313" key="4">
    <source>
        <dbReference type="Proteomes" id="UP000600588"/>
    </source>
</evidence>